<proteinExistence type="inferred from homology"/>
<keyword evidence="9" id="KW-0368">Histidine biosynthesis</keyword>
<dbReference type="PANTHER" id="PTHR43643:SF3">
    <property type="entry name" value="HISTIDINOL-PHOSPHATE AMINOTRANSFERASE"/>
    <property type="match status" value="1"/>
</dbReference>
<feature type="modified residue" description="N6-(pyridoxal phosphate)lysine" evidence="9">
    <location>
        <position position="224"/>
    </location>
</feature>
<dbReference type="GO" id="GO:0030170">
    <property type="term" value="F:pyridoxal phosphate binding"/>
    <property type="evidence" value="ECO:0007669"/>
    <property type="project" value="InterPro"/>
</dbReference>
<dbReference type="Gene3D" id="3.40.640.10">
    <property type="entry name" value="Type I PLP-dependent aspartate aminotransferase-like (Major domain)"/>
    <property type="match status" value="1"/>
</dbReference>
<dbReference type="GO" id="GO:0004400">
    <property type="term" value="F:histidinol-phosphate transaminase activity"/>
    <property type="evidence" value="ECO:0007669"/>
    <property type="project" value="UniProtKB-UniRule"/>
</dbReference>
<dbReference type="HAMAP" id="MF_01023">
    <property type="entry name" value="HisC_aminotrans_2"/>
    <property type="match status" value="1"/>
</dbReference>
<evidence type="ECO:0000256" key="7">
    <source>
        <dbReference type="ARBA" id="ARBA00022898"/>
    </source>
</evidence>
<keyword evidence="12" id="KW-1185">Reference proteome</keyword>
<gene>
    <name evidence="9" type="primary">hisC</name>
    <name evidence="11" type="ORF">SAMN02746065_12343</name>
</gene>
<dbReference type="Pfam" id="PF00155">
    <property type="entry name" value="Aminotran_1_2"/>
    <property type="match status" value="1"/>
</dbReference>
<organism evidence="11 12">
    <name type="scientific">Desulfocicer vacuolatum DSM 3385</name>
    <dbReference type="NCBI Taxonomy" id="1121400"/>
    <lineage>
        <taxon>Bacteria</taxon>
        <taxon>Pseudomonadati</taxon>
        <taxon>Thermodesulfobacteriota</taxon>
        <taxon>Desulfobacteria</taxon>
        <taxon>Desulfobacterales</taxon>
        <taxon>Desulfobacteraceae</taxon>
        <taxon>Desulfocicer</taxon>
    </lineage>
</organism>
<evidence type="ECO:0000313" key="11">
    <source>
        <dbReference type="EMBL" id="SMD04028.1"/>
    </source>
</evidence>
<dbReference type="UniPathway" id="UPA00031">
    <property type="reaction ID" value="UER00012"/>
</dbReference>
<evidence type="ECO:0000256" key="6">
    <source>
        <dbReference type="ARBA" id="ARBA00022679"/>
    </source>
</evidence>
<accession>A0A1W2E4R0</accession>
<evidence type="ECO:0000256" key="5">
    <source>
        <dbReference type="ARBA" id="ARBA00022576"/>
    </source>
</evidence>
<comment type="similarity">
    <text evidence="3 9">Belongs to the class-II pyridoxal-phosphate-dependent aminotransferase family. Histidinol-phosphate aminotransferase subfamily.</text>
</comment>
<dbReference type="InterPro" id="IPR001917">
    <property type="entry name" value="Aminotrans_II_pyridoxalP_BS"/>
</dbReference>
<dbReference type="Gene3D" id="3.90.1150.10">
    <property type="entry name" value="Aspartate Aminotransferase, domain 1"/>
    <property type="match status" value="1"/>
</dbReference>
<dbReference type="PANTHER" id="PTHR43643">
    <property type="entry name" value="HISTIDINOL-PHOSPHATE AMINOTRANSFERASE 2"/>
    <property type="match status" value="1"/>
</dbReference>
<dbReference type="STRING" id="1121400.SAMN02746065_12343"/>
<evidence type="ECO:0000256" key="8">
    <source>
        <dbReference type="ARBA" id="ARBA00047481"/>
    </source>
</evidence>
<dbReference type="RefSeq" id="WP_084071209.1">
    <property type="nucleotide sequence ID" value="NZ_FWXY01000023.1"/>
</dbReference>
<keyword evidence="7 9" id="KW-0663">Pyridoxal phosphate</keyword>
<comment type="catalytic activity">
    <reaction evidence="8 9">
        <text>L-histidinol phosphate + 2-oxoglutarate = 3-(imidazol-4-yl)-2-oxopropyl phosphate + L-glutamate</text>
        <dbReference type="Rhea" id="RHEA:23744"/>
        <dbReference type="ChEBI" id="CHEBI:16810"/>
        <dbReference type="ChEBI" id="CHEBI:29985"/>
        <dbReference type="ChEBI" id="CHEBI:57766"/>
        <dbReference type="ChEBI" id="CHEBI:57980"/>
        <dbReference type="EC" id="2.6.1.9"/>
    </reaction>
</comment>
<evidence type="ECO:0000256" key="4">
    <source>
        <dbReference type="ARBA" id="ARBA00011738"/>
    </source>
</evidence>
<dbReference type="SUPFAM" id="SSF53383">
    <property type="entry name" value="PLP-dependent transferases"/>
    <property type="match status" value="1"/>
</dbReference>
<evidence type="ECO:0000256" key="2">
    <source>
        <dbReference type="ARBA" id="ARBA00005011"/>
    </source>
</evidence>
<dbReference type="InterPro" id="IPR015421">
    <property type="entry name" value="PyrdxlP-dep_Trfase_major"/>
</dbReference>
<comment type="pathway">
    <text evidence="2 9">Amino-acid biosynthesis; L-histidine biosynthesis; L-histidine from 5-phospho-alpha-D-ribose 1-diphosphate: step 7/9.</text>
</comment>
<dbReference type="EC" id="2.6.1.9" evidence="9"/>
<reference evidence="11 12" key="1">
    <citation type="submission" date="2017-04" db="EMBL/GenBank/DDBJ databases">
        <authorList>
            <person name="Afonso C.L."/>
            <person name="Miller P.J."/>
            <person name="Scott M.A."/>
            <person name="Spackman E."/>
            <person name="Goraichik I."/>
            <person name="Dimitrov K.M."/>
            <person name="Suarez D.L."/>
            <person name="Swayne D.E."/>
        </authorList>
    </citation>
    <scope>NUCLEOTIDE SEQUENCE [LARGE SCALE GENOMIC DNA]</scope>
    <source>
        <strain evidence="11 12">DSM 3385</strain>
    </source>
</reference>
<dbReference type="NCBIfam" id="TIGR01141">
    <property type="entry name" value="hisC"/>
    <property type="match status" value="1"/>
</dbReference>
<feature type="domain" description="Aminotransferase class I/classII large" evidence="10">
    <location>
        <begin position="33"/>
        <end position="351"/>
    </location>
</feature>
<evidence type="ECO:0000256" key="1">
    <source>
        <dbReference type="ARBA" id="ARBA00001933"/>
    </source>
</evidence>
<dbReference type="Proteomes" id="UP000192418">
    <property type="component" value="Unassembled WGS sequence"/>
</dbReference>
<dbReference type="InterPro" id="IPR005861">
    <property type="entry name" value="HisP_aminotrans"/>
</dbReference>
<dbReference type="InterPro" id="IPR015424">
    <property type="entry name" value="PyrdxlP-dep_Trfase"/>
</dbReference>
<dbReference type="CDD" id="cd00609">
    <property type="entry name" value="AAT_like"/>
    <property type="match status" value="1"/>
</dbReference>
<protein>
    <recommendedName>
        <fullName evidence="9">Histidinol-phosphate aminotransferase</fullName>
        <ecNumber evidence="9">2.6.1.9</ecNumber>
    </recommendedName>
    <alternativeName>
        <fullName evidence="9">Imidazole acetol-phosphate transaminase</fullName>
    </alternativeName>
</protein>
<dbReference type="AlphaFoldDB" id="A0A1W2E4R0"/>
<keyword evidence="9" id="KW-0028">Amino-acid biosynthesis</keyword>
<dbReference type="EMBL" id="FWXY01000023">
    <property type="protein sequence ID" value="SMD04028.1"/>
    <property type="molecule type" value="Genomic_DNA"/>
</dbReference>
<dbReference type="InterPro" id="IPR015422">
    <property type="entry name" value="PyrdxlP-dep_Trfase_small"/>
</dbReference>
<evidence type="ECO:0000256" key="3">
    <source>
        <dbReference type="ARBA" id="ARBA00007970"/>
    </source>
</evidence>
<evidence type="ECO:0000313" key="12">
    <source>
        <dbReference type="Proteomes" id="UP000192418"/>
    </source>
</evidence>
<name>A0A1W2E4R0_9BACT</name>
<dbReference type="PROSITE" id="PS00599">
    <property type="entry name" value="AA_TRANSFER_CLASS_2"/>
    <property type="match status" value="1"/>
</dbReference>
<dbReference type="GO" id="GO:0000105">
    <property type="term" value="P:L-histidine biosynthetic process"/>
    <property type="evidence" value="ECO:0007669"/>
    <property type="project" value="UniProtKB-UniRule"/>
</dbReference>
<comment type="subunit">
    <text evidence="4 9">Homodimer.</text>
</comment>
<comment type="cofactor">
    <cofactor evidence="1 9">
        <name>pyridoxal 5'-phosphate</name>
        <dbReference type="ChEBI" id="CHEBI:597326"/>
    </cofactor>
</comment>
<evidence type="ECO:0000259" key="10">
    <source>
        <dbReference type="Pfam" id="PF00155"/>
    </source>
</evidence>
<dbReference type="InterPro" id="IPR050106">
    <property type="entry name" value="HistidinolP_aminotransfase"/>
</dbReference>
<dbReference type="OrthoDB" id="9813612at2"/>
<dbReference type="InterPro" id="IPR004839">
    <property type="entry name" value="Aminotransferase_I/II_large"/>
</dbReference>
<sequence>MKLNTPEYISSIKPYEPGRPIEAIEREYGIKNSVKLASNENPLGPSPKAVAAVKSHLAGMNRYPDGSGHVLTGMLARKYGVNPDNVVIGNGSDDIIALLAQGFLGLGDEALMPLPSFLMYEISVKVSGGVPVMVPLKGLDIDLDAILKAVTPRTTMIFLTNPNNPTGSHITKDVLTAFMKEVPENVLVIMDEAYIEFARDKAIYDSLASPLQDPRIVSLRTFSKAYGLAGFRVGYGIMDAGVAGILHRVRQPFNVNSLAQVAAAAALEDHEFLNQSVQTMHQGIDFLQEQLSAMGIQSFPTQGNFFLLDVRMDAGVVFQKMLEQGVIVRSMKSYGFETYLRISAGLEEENRRFLFVLEQLLSQAGGMT</sequence>
<keyword evidence="6 9" id="KW-0808">Transferase</keyword>
<evidence type="ECO:0000256" key="9">
    <source>
        <dbReference type="HAMAP-Rule" id="MF_01023"/>
    </source>
</evidence>
<keyword evidence="5 9" id="KW-0032">Aminotransferase</keyword>